<keyword evidence="2" id="KW-0732">Signal</keyword>
<dbReference type="RefSeq" id="WP_105860962.1">
    <property type="nucleotide sequence ID" value="NZ_PUEJ01000002.1"/>
</dbReference>
<evidence type="ECO:0000313" key="5">
    <source>
        <dbReference type="Proteomes" id="UP000237682"/>
    </source>
</evidence>
<dbReference type="InterPro" id="IPR000757">
    <property type="entry name" value="Beta-glucanase-like"/>
</dbReference>
<evidence type="ECO:0000259" key="3">
    <source>
        <dbReference type="PROSITE" id="PS51762"/>
    </source>
</evidence>
<protein>
    <recommendedName>
        <fullName evidence="3">GH16 domain-containing protein</fullName>
    </recommendedName>
</protein>
<comment type="caution">
    <text evidence="4">The sequence shown here is derived from an EMBL/GenBank/DDBJ whole genome shotgun (WGS) entry which is preliminary data.</text>
</comment>
<dbReference type="PANTHER" id="PTHR10963:SF55">
    <property type="entry name" value="GLYCOSIDE HYDROLASE FAMILY 16 PROTEIN"/>
    <property type="match status" value="1"/>
</dbReference>
<feature type="signal peptide" evidence="2">
    <location>
        <begin position="1"/>
        <end position="19"/>
    </location>
</feature>
<name>A0A2S9QGW8_9HYPH</name>
<dbReference type="OrthoDB" id="9809583at2"/>
<dbReference type="InterPro" id="IPR050546">
    <property type="entry name" value="Glycosyl_Hydrlase_16"/>
</dbReference>
<comment type="similarity">
    <text evidence="1">Belongs to the glycosyl hydrolase 16 family.</text>
</comment>
<dbReference type="Gene3D" id="2.60.120.200">
    <property type="match status" value="1"/>
</dbReference>
<dbReference type="CDD" id="cd08023">
    <property type="entry name" value="GH16_laminarinase_like"/>
    <property type="match status" value="1"/>
</dbReference>
<sequence>MSPITRRLFLALPALSLFAAPAWGQAVPDLSGYKLIFKDEFDGTELDRDKWHIGTNPKGEQWGSDSYFVTASQADAELFGQVYQMADGKLRIRANHKADFADPTGWKRKWYSGMISTAFPNGKPPSAAFRRGYVEIRQKFPAGKGVWPANWALNLKSQTPEGDPLGSIEIDGLEAYGVDMTIFHTIVHNWGNKTSSPAMSRKLPDLSADFHTYGYLVEDDKVSAFLDGKLVQTVSLLRADSVDRFFWMFNLAMGGGWPITVPESGHYDMLIDYIRIYSKDPDAVAITP</sequence>
<gene>
    <name evidence="4" type="ORF">C5L14_05085</name>
</gene>
<evidence type="ECO:0000313" key="4">
    <source>
        <dbReference type="EMBL" id="PRH88611.1"/>
    </source>
</evidence>
<evidence type="ECO:0000256" key="2">
    <source>
        <dbReference type="SAM" id="SignalP"/>
    </source>
</evidence>
<dbReference type="AlphaFoldDB" id="A0A2S9QGW8"/>
<dbReference type="SUPFAM" id="SSF49899">
    <property type="entry name" value="Concanavalin A-like lectins/glucanases"/>
    <property type="match status" value="1"/>
</dbReference>
<dbReference type="Pfam" id="PF00722">
    <property type="entry name" value="Glyco_hydro_16"/>
    <property type="match status" value="1"/>
</dbReference>
<accession>A0A2S9QGW8</accession>
<dbReference type="GO" id="GO:0004553">
    <property type="term" value="F:hydrolase activity, hydrolyzing O-glycosyl compounds"/>
    <property type="evidence" value="ECO:0007669"/>
    <property type="project" value="InterPro"/>
</dbReference>
<dbReference type="PANTHER" id="PTHR10963">
    <property type="entry name" value="GLYCOSYL HYDROLASE-RELATED"/>
    <property type="match status" value="1"/>
</dbReference>
<dbReference type="PROSITE" id="PS51762">
    <property type="entry name" value="GH16_2"/>
    <property type="match status" value="1"/>
</dbReference>
<dbReference type="Proteomes" id="UP000237682">
    <property type="component" value="Unassembled WGS sequence"/>
</dbReference>
<evidence type="ECO:0000256" key="1">
    <source>
        <dbReference type="ARBA" id="ARBA00006865"/>
    </source>
</evidence>
<organism evidence="4 5">
    <name type="scientific">Labrys okinawensis</name>
    <dbReference type="NCBI Taxonomy" id="346911"/>
    <lineage>
        <taxon>Bacteria</taxon>
        <taxon>Pseudomonadati</taxon>
        <taxon>Pseudomonadota</taxon>
        <taxon>Alphaproteobacteria</taxon>
        <taxon>Hyphomicrobiales</taxon>
        <taxon>Xanthobacteraceae</taxon>
        <taxon>Labrys</taxon>
    </lineage>
</organism>
<dbReference type="EMBL" id="PUEJ01000002">
    <property type="protein sequence ID" value="PRH88611.1"/>
    <property type="molecule type" value="Genomic_DNA"/>
</dbReference>
<reference evidence="4 5" key="1">
    <citation type="submission" date="2018-02" db="EMBL/GenBank/DDBJ databases">
        <title>Whole genome sequencing of endophytic bacterium.</title>
        <authorList>
            <person name="Eedara R."/>
            <person name="Podile A.R."/>
        </authorList>
    </citation>
    <scope>NUCLEOTIDE SEQUENCE [LARGE SCALE GENOMIC DNA]</scope>
    <source>
        <strain evidence="4 5">RP1T</strain>
    </source>
</reference>
<dbReference type="GO" id="GO:0005975">
    <property type="term" value="P:carbohydrate metabolic process"/>
    <property type="evidence" value="ECO:0007669"/>
    <property type="project" value="InterPro"/>
</dbReference>
<keyword evidence="5" id="KW-1185">Reference proteome</keyword>
<feature type="domain" description="GH16" evidence="3">
    <location>
        <begin position="21"/>
        <end position="282"/>
    </location>
</feature>
<dbReference type="InterPro" id="IPR013320">
    <property type="entry name" value="ConA-like_dom_sf"/>
</dbReference>
<proteinExistence type="inferred from homology"/>
<feature type="chain" id="PRO_5015590674" description="GH16 domain-containing protein" evidence="2">
    <location>
        <begin position="20"/>
        <end position="288"/>
    </location>
</feature>